<comment type="caution">
    <text evidence="1">The sequence shown here is derived from an EMBL/GenBank/DDBJ whole genome shotgun (WGS) entry which is preliminary data.</text>
</comment>
<evidence type="ECO:0000313" key="1">
    <source>
        <dbReference type="EMBL" id="KAF6384933.1"/>
    </source>
</evidence>
<reference evidence="1 2" key="1">
    <citation type="journal article" date="2020" name="Nature">
        <title>Six reference-quality genomes reveal evolution of bat adaptations.</title>
        <authorList>
            <person name="Jebb D."/>
            <person name="Huang Z."/>
            <person name="Pippel M."/>
            <person name="Hughes G.M."/>
            <person name="Lavrichenko K."/>
            <person name="Devanna P."/>
            <person name="Winkler S."/>
            <person name="Jermiin L.S."/>
            <person name="Skirmuntt E.C."/>
            <person name="Katzourakis A."/>
            <person name="Burkitt-Gray L."/>
            <person name="Ray D.A."/>
            <person name="Sullivan K.A.M."/>
            <person name="Roscito J.G."/>
            <person name="Kirilenko B.M."/>
            <person name="Davalos L.M."/>
            <person name="Corthals A.P."/>
            <person name="Power M.L."/>
            <person name="Jones G."/>
            <person name="Ransome R.D."/>
            <person name="Dechmann D.K.N."/>
            <person name="Locatelli A.G."/>
            <person name="Puechmaille S.J."/>
            <person name="Fedrigo O."/>
            <person name="Jarvis E.D."/>
            <person name="Hiller M."/>
            <person name="Vernes S.C."/>
            <person name="Myers E.W."/>
            <person name="Teeling E.C."/>
        </authorList>
    </citation>
    <scope>NUCLEOTIDE SEQUENCE [LARGE SCALE GENOMIC DNA]</scope>
    <source>
        <strain evidence="1">MRhiFer1</strain>
        <tissue evidence="1">Lung</tissue>
    </source>
</reference>
<accession>A0A7J8AEH1</accession>
<dbReference type="AlphaFoldDB" id="A0A7J8AEH1"/>
<protein>
    <submittedName>
        <fullName evidence="1">Uncharacterized protein</fullName>
    </submittedName>
</protein>
<proteinExistence type="predicted"/>
<gene>
    <name evidence="1" type="ORF">mRhiFer1_008794</name>
</gene>
<evidence type="ECO:0000313" key="2">
    <source>
        <dbReference type="Proteomes" id="UP000585614"/>
    </source>
</evidence>
<dbReference type="EMBL" id="JACAGC010000002">
    <property type="protein sequence ID" value="KAF6384933.1"/>
    <property type="molecule type" value="Genomic_DNA"/>
</dbReference>
<dbReference type="Proteomes" id="UP000585614">
    <property type="component" value="Unassembled WGS sequence"/>
</dbReference>
<sequence length="191" mass="20011">MPLSRLEEGVSADTAGTLRLGGEGGCCCQVSSCHQTWQTGSCGSPRSGLPFPGLFLEGGQLPWWGKLGPSASTNLHPKCLPSLHQGLQAPGMGGGGDLSLADPLAPVGGPVLGSCSTRIGLFGKSCEDLGTRGKYAWRVTGPTCRPLYLRAWAQAAFLLQKRCCHRPALPPPHPEQGLRWRSLPSAAPFGL</sequence>
<organism evidence="1 2">
    <name type="scientific">Rhinolophus ferrumequinum</name>
    <name type="common">Greater horseshoe bat</name>
    <dbReference type="NCBI Taxonomy" id="59479"/>
    <lineage>
        <taxon>Eukaryota</taxon>
        <taxon>Metazoa</taxon>
        <taxon>Chordata</taxon>
        <taxon>Craniata</taxon>
        <taxon>Vertebrata</taxon>
        <taxon>Euteleostomi</taxon>
        <taxon>Mammalia</taxon>
        <taxon>Eutheria</taxon>
        <taxon>Laurasiatheria</taxon>
        <taxon>Chiroptera</taxon>
        <taxon>Yinpterochiroptera</taxon>
        <taxon>Rhinolophoidea</taxon>
        <taxon>Rhinolophidae</taxon>
        <taxon>Rhinolophinae</taxon>
        <taxon>Rhinolophus</taxon>
    </lineage>
</organism>
<name>A0A7J8AEH1_RHIFE</name>